<evidence type="ECO:0000313" key="2">
    <source>
        <dbReference type="Proteomes" id="UP000078284"/>
    </source>
</evidence>
<dbReference type="Proteomes" id="UP000078284">
    <property type="component" value="Chromosome 2"/>
</dbReference>
<name>A0A178VUC7_ARATH</name>
<accession>A0A178VUC7</accession>
<organism evidence="1 2">
    <name type="scientific">Arabidopsis thaliana</name>
    <name type="common">Mouse-ear cress</name>
    <dbReference type="NCBI Taxonomy" id="3702"/>
    <lineage>
        <taxon>Eukaryota</taxon>
        <taxon>Viridiplantae</taxon>
        <taxon>Streptophyta</taxon>
        <taxon>Embryophyta</taxon>
        <taxon>Tracheophyta</taxon>
        <taxon>Spermatophyta</taxon>
        <taxon>Magnoliopsida</taxon>
        <taxon>eudicotyledons</taxon>
        <taxon>Gunneridae</taxon>
        <taxon>Pentapetalae</taxon>
        <taxon>rosids</taxon>
        <taxon>malvids</taxon>
        <taxon>Brassicales</taxon>
        <taxon>Brassicaceae</taxon>
        <taxon>Camelineae</taxon>
        <taxon>Arabidopsis</taxon>
    </lineage>
</organism>
<sequence>MVQESAQRQATALIMEIKSIIRCHLDPLSRVHRLSPQGVSLSGSWFSLFKI</sequence>
<gene>
    <name evidence="1" type="ordered locus">AXX17_At2g33600</name>
</gene>
<comment type="caution">
    <text evidence="1">The sequence shown here is derived from an EMBL/GenBank/DDBJ whole genome shotgun (WGS) entry which is preliminary data.</text>
</comment>
<dbReference type="AlphaFoldDB" id="A0A178VUC7"/>
<protein>
    <submittedName>
        <fullName evidence="1">Uncharacterized protein</fullName>
    </submittedName>
</protein>
<evidence type="ECO:0000313" key="1">
    <source>
        <dbReference type="EMBL" id="OAP09436.1"/>
    </source>
</evidence>
<dbReference type="EMBL" id="LUHQ01000002">
    <property type="protein sequence ID" value="OAP09436.1"/>
    <property type="molecule type" value="Genomic_DNA"/>
</dbReference>
<proteinExistence type="predicted"/>
<reference evidence="2" key="1">
    <citation type="journal article" date="2016" name="Proc. Natl. Acad. Sci. U.S.A.">
        <title>Chromosome-level assembly of Arabidopsis thaliana Ler reveals the extent of translocation and inversion polymorphisms.</title>
        <authorList>
            <person name="Zapata L."/>
            <person name="Ding J."/>
            <person name="Willing E.M."/>
            <person name="Hartwig B."/>
            <person name="Bezdan D."/>
            <person name="Jiao W.B."/>
            <person name="Patel V."/>
            <person name="Velikkakam James G."/>
            <person name="Koornneef M."/>
            <person name="Ossowski S."/>
            <person name="Schneeberger K."/>
        </authorList>
    </citation>
    <scope>NUCLEOTIDE SEQUENCE [LARGE SCALE GENOMIC DNA]</scope>
    <source>
        <strain evidence="2">cv. Landsberg erecta</strain>
    </source>
</reference>